<reference evidence="2" key="1">
    <citation type="submission" date="2024-06" db="EMBL/GenBank/DDBJ databases">
        <title>Multi-omics analyses provide insights into the biosynthesis of the anticancer antibiotic pleurotin in Hohenbuehelia grisea.</title>
        <authorList>
            <person name="Weaver J.A."/>
            <person name="Alberti F."/>
        </authorList>
    </citation>
    <scope>NUCLEOTIDE SEQUENCE [LARGE SCALE GENOMIC DNA]</scope>
    <source>
        <strain evidence="2">T-177</strain>
    </source>
</reference>
<sequence length="440" mass="49626">MHRCLYIQEIVCAITGFLYSSPNPRRRALASMAQTCQALKEPALNQLWYGLDDSLLPLLKLFPGDLWIIRLSEGGDGTEIFHFTRVLQPEDWDRFTHYAVKIRRIVHCYDPTVHPTICHSAFLALSVQRSAVHGQLLPNLKMLRWKDSRPDVLSFIRLFIHEKLVMLRIGEPATDSSTETFTSLLKTLPISCPHLIDLSVRAISGSELSFMTTASCSSRRSVPFARMKRLILCPPGWVSAQGLRFIGSLEYLQEAMLMYNSSVPLAFPSGVPQFTSLRQLCVAISYLSERSPILELIDALSPTVIETLRLSITTRCAPSSVYRVCIFIAKLSSLKHLRFFMDWVEPPPDLPSYTEDFLGLVQVSHIAPLRALPHLEVLEIISPALSISNQFIHAIARAPRALTRYSWCTIRSTKRGDSTVTPPPRQKMSPSEPCRCLSLH</sequence>
<evidence type="ECO:0000313" key="2">
    <source>
        <dbReference type="Proteomes" id="UP001556367"/>
    </source>
</evidence>
<comment type="caution">
    <text evidence="1">The sequence shown here is derived from an EMBL/GenBank/DDBJ whole genome shotgun (WGS) entry which is preliminary data.</text>
</comment>
<evidence type="ECO:0008006" key="3">
    <source>
        <dbReference type="Google" id="ProtNLM"/>
    </source>
</evidence>
<evidence type="ECO:0000313" key="1">
    <source>
        <dbReference type="EMBL" id="KAL0961121.1"/>
    </source>
</evidence>
<proteinExistence type="predicted"/>
<dbReference type="Gene3D" id="3.80.10.10">
    <property type="entry name" value="Ribonuclease Inhibitor"/>
    <property type="match status" value="1"/>
</dbReference>
<dbReference type="InterPro" id="IPR032675">
    <property type="entry name" value="LRR_dom_sf"/>
</dbReference>
<dbReference type="EMBL" id="JASNQZ010000001">
    <property type="protein sequence ID" value="KAL0961121.1"/>
    <property type="molecule type" value="Genomic_DNA"/>
</dbReference>
<name>A0ABR3K1H1_9AGAR</name>
<organism evidence="1 2">
    <name type="scientific">Hohenbuehelia grisea</name>
    <dbReference type="NCBI Taxonomy" id="104357"/>
    <lineage>
        <taxon>Eukaryota</taxon>
        <taxon>Fungi</taxon>
        <taxon>Dikarya</taxon>
        <taxon>Basidiomycota</taxon>
        <taxon>Agaricomycotina</taxon>
        <taxon>Agaricomycetes</taxon>
        <taxon>Agaricomycetidae</taxon>
        <taxon>Agaricales</taxon>
        <taxon>Pleurotineae</taxon>
        <taxon>Pleurotaceae</taxon>
        <taxon>Hohenbuehelia</taxon>
    </lineage>
</organism>
<dbReference type="Proteomes" id="UP001556367">
    <property type="component" value="Unassembled WGS sequence"/>
</dbReference>
<gene>
    <name evidence="1" type="ORF">HGRIS_006095</name>
</gene>
<accession>A0ABR3K1H1</accession>
<keyword evidence="2" id="KW-1185">Reference proteome</keyword>
<protein>
    <recommendedName>
        <fullName evidence="3">F-box domain-containing protein</fullName>
    </recommendedName>
</protein>